<dbReference type="InterPro" id="IPR004456">
    <property type="entry name" value="Pglycerate_mutase_ApgM"/>
</dbReference>
<accession>A0A520KYM9</accession>
<evidence type="ECO:0000256" key="5">
    <source>
        <dbReference type="ARBA" id="ARBA00023152"/>
    </source>
</evidence>
<dbReference type="GO" id="GO:0004619">
    <property type="term" value="F:phosphoglycerate mutase activity"/>
    <property type="evidence" value="ECO:0007669"/>
    <property type="project" value="UniProtKB-UniRule"/>
</dbReference>
<dbReference type="CDD" id="cd16011">
    <property type="entry name" value="iPGM_like"/>
    <property type="match status" value="1"/>
</dbReference>
<dbReference type="GO" id="GO:0006096">
    <property type="term" value="P:glycolytic process"/>
    <property type="evidence" value="ECO:0007669"/>
    <property type="project" value="UniProtKB-UniRule"/>
</dbReference>
<comment type="catalytic activity">
    <reaction evidence="1 7">
        <text>(2R)-2-phosphoglycerate = (2R)-3-phosphoglycerate</text>
        <dbReference type="Rhea" id="RHEA:15901"/>
        <dbReference type="ChEBI" id="CHEBI:58272"/>
        <dbReference type="ChEBI" id="CHEBI:58289"/>
        <dbReference type="EC" id="5.4.2.12"/>
    </reaction>
</comment>
<dbReference type="Pfam" id="PF01676">
    <property type="entry name" value="Metalloenzyme"/>
    <property type="match status" value="1"/>
</dbReference>
<dbReference type="GO" id="GO:0046872">
    <property type="term" value="F:metal ion binding"/>
    <property type="evidence" value="ECO:0007669"/>
    <property type="project" value="InterPro"/>
</dbReference>
<evidence type="ECO:0000259" key="8">
    <source>
        <dbReference type="Pfam" id="PF01676"/>
    </source>
</evidence>
<dbReference type="Proteomes" id="UP000320766">
    <property type="component" value="Unassembled WGS sequence"/>
</dbReference>
<dbReference type="PANTHER" id="PTHR31209">
    <property type="entry name" value="COFACTOR-INDEPENDENT PHOSPHOGLYCERATE MUTASE"/>
    <property type="match status" value="1"/>
</dbReference>
<dbReference type="PANTHER" id="PTHR31209:SF0">
    <property type="entry name" value="METALLOENZYME DOMAIN-CONTAINING PROTEIN"/>
    <property type="match status" value="1"/>
</dbReference>
<comment type="function">
    <text evidence="2 7">Catalyzes the interconversion of 2-phosphoglycerate and 3-phosphoglycerate.</text>
</comment>
<evidence type="ECO:0000256" key="6">
    <source>
        <dbReference type="ARBA" id="ARBA00023235"/>
    </source>
</evidence>
<dbReference type="EMBL" id="RXIL01000052">
    <property type="protein sequence ID" value="RZN70671.1"/>
    <property type="molecule type" value="Genomic_DNA"/>
</dbReference>
<name>A0A520KYM9_9EURY</name>
<evidence type="ECO:0000256" key="7">
    <source>
        <dbReference type="HAMAP-Rule" id="MF_01402"/>
    </source>
</evidence>
<organism evidence="9 10">
    <name type="scientific">Candidatus Methanolliviera hydrocarbonicum</name>
    <dbReference type="NCBI Taxonomy" id="2491085"/>
    <lineage>
        <taxon>Archaea</taxon>
        <taxon>Methanobacteriati</taxon>
        <taxon>Methanobacteriota</taxon>
        <taxon>Candidatus Methanoliparia</taxon>
        <taxon>Candidatus Methanoliparales</taxon>
        <taxon>Candidatus Methanollivieraceae</taxon>
        <taxon>Candidatus Methanolliviera</taxon>
    </lineage>
</organism>
<comment type="pathway">
    <text evidence="3 7">Carbohydrate degradation; glycolysis; pyruvate from D-glyceraldehyde 3-phosphate: step 3/5.</text>
</comment>
<feature type="domain" description="Metalloenzyme" evidence="8">
    <location>
        <begin position="5"/>
        <end position="396"/>
    </location>
</feature>
<reference evidence="9 10" key="1">
    <citation type="journal article" date="2019" name="Nat. Microbiol.">
        <title>Wide diversity of methane and short-chain alkane metabolisms in uncultured archaea.</title>
        <authorList>
            <person name="Borrel G."/>
            <person name="Adam P.S."/>
            <person name="McKay L.J."/>
            <person name="Chen L.X."/>
            <person name="Sierra-Garcia I.N."/>
            <person name="Sieber C.M."/>
            <person name="Letourneur Q."/>
            <person name="Ghozlane A."/>
            <person name="Andersen G.L."/>
            <person name="Li W.J."/>
            <person name="Hallam S.J."/>
            <person name="Muyzer G."/>
            <person name="de Oliveira V.M."/>
            <person name="Inskeep W.P."/>
            <person name="Banfield J.F."/>
            <person name="Gribaldo S."/>
        </authorList>
    </citation>
    <scope>NUCLEOTIDE SEQUENCE [LARGE SCALE GENOMIC DNA]</scope>
    <source>
        <strain evidence="9">NM1b</strain>
    </source>
</reference>
<evidence type="ECO:0000313" key="9">
    <source>
        <dbReference type="EMBL" id="RZN70671.1"/>
    </source>
</evidence>
<dbReference type="AlphaFoldDB" id="A0A520KYM9"/>
<dbReference type="Pfam" id="PF10143">
    <property type="entry name" value="PhosphMutase"/>
    <property type="match status" value="1"/>
</dbReference>
<dbReference type="EC" id="5.4.2.12" evidence="7"/>
<dbReference type="PIRSF" id="PIRSF006392">
    <property type="entry name" value="IPGAM_arch"/>
    <property type="match status" value="1"/>
</dbReference>
<keyword evidence="5 7" id="KW-0324">Glycolysis</keyword>
<dbReference type="NCBIfam" id="NF003104">
    <property type="entry name" value="PRK04024.1"/>
    <property type="match status" value="1"/>
</dbReference>
<evidence type="ECO:0000256" key="3">
    <source>
        <dbReference type="ARBA" id="ARBA00004798"/>
    </source>
</evidence>
<evidence type="ECO:0000313" key="10">
    <source>
        <dbReference type="Proteomes" id="UP000320766"/>
    </source>
</evidence>
<dbReference type="SUPFAM" id="SSF53649">
    <property type="entry name" value="Alkaline phosphatase-like"/>
    <property type="match status" value="1"/>
</dbReference>
<evidence type="ECO:0000256" key="2">
    <source>
        <dbReference type="ARBA" id="ARBA00002315"/>
    </source>
</evidence>
<keyword evidence="6 7" id="KW-0413">Isomerase</keyword>
<dbReference type="Gene3D" id="3.40.720.10">
    <property type="entry name" value="Alkaline Phosphatase, subunit A"/>
    <property type="match status" value="2"/>
</dbReference>
<dbReference type="InterPro" id="IPR023665">
    <property type="entry name" value="ApgAM_prokaryotes"/>
</dbReference>
<comment type="similarity">
    <text evidence="4 7">Belongs to the BPG-independent phosphoglycerate mutase family. A-PGAM subfamily.</text>
</comment>
<dbReference type="InterPro" id="IPR017850">
    <property type="entry name" value="Alkaline_phosphatase_core_sf"/>
</dbReference>
<comment type="caution">
    <text evidence="9">The sequence shown here is derived from an EMBL/GenBank/DDBJ whole genome shotgun (WGS) entry which is preliminary data.</text>
</comment>
<dbReference type="InterPro" id="IPR006124">
    <property type="entry name" value="Metalloenzyme"/>
</dbReference>
<gene>
    <name evidence="7" type="primary">apgM</name>
    <name evidence="9" type="ORF">EF807_02955</name>
</gene>
<protein>
    <recommendedName>
        <fullName evidence="7">2,3-bisphosphoglycerate-independent phosphoglycerate mutase</fullName>
        <shortName evidence="7">BPG-independent PGAM</shortName>
        <shortName evidence="7">Phosphoglyceromutase</shortName>
        <shortName evidence="7">aPGAM</shortName>
        <ecNumber evidence="7">5.4.2.12</ecNumber>
    </recommendedName>
</protein>
<dbReference type="NCBIfam" id="TIGR00306">
    <property type="entry name" value="apgM"/>
    <property type="match status" value="1"/>
</dbReference>
<evidence type="ECO:0000256" key="1">
    <source>
        <dbReference type="ARBA" id="ARBA00000370"/>
    </source>
</evidence>
<evidence type="ECO:0000256" key="4">
    <source>
        <dbReference type="ARBA" id="ARBA00005524"/>
    </source>
</evidence>
<dbReference type="HAMAP" id="MF_01402_A">
    <property type="entry name" value="ApgM_A"/>
    <property type="match status" value="1"/>
</dbReference>
<dbReference type="UniPathway" id="UPA00109">
    <property type="reaction ID" value="UER00186"/>
</dbReference>
<proteinExistence type="inferred from homology"/>
<sequence length="406" mass="43904">MISDKILLIVLDGGADRPLMIDGREETPLSSAKTENLDILAEEGISGMMDVLSPGIPPGSDTGHLSLLGYDPYKVYTGRGPIEAAGAGIDVKRGDVAFRCNFATLEDGKIIDRRAGRIRETEELAKAIDEEVHLDVDFIFKRSTGHRAALVFRGDGLGGDVTASDPKEDGMQIKESKALKKGSEKTAEILNDFVEQSIRVLSDHPVNEERAKKGLPRANAILTRGAGLLPEIERFEERYGLKGAVVAAAGLVIGISRICGLDFVFTEGATGGTDSNVNKKVENALRSLKNHDFVLMNIKGTDEAGHDRNFAKKSKFFERIDEAFERLLGLEDTMIAITADHTTSVAIGDHTGDPVPICIHGEGVRSDSINKFDEFNCASGGLGRIRGRDLMPILTDLTNRSKKFGA</sequence>